<dbReference type="AlphaFoldDB" id="A0A7M7PIP9"/>
<dbReference type="OrthoDB" id="8926994at2759"/>
<organism evidence="3 4">
    <name type="scientific">Strongylocentrotus purpuratus</name>
    <name type="common">Purple sea urchin</name>
    <dbReference type="NCBI Taxonomy" id="7668"/>
    <lineage>
        <taxon>Eukaryota</taxon>
        <taxon>Metazoa</taxon>
        <taxon>Echinodermata</taxon>
        <taxon>Eleutherozoa</taxon>
        <taxon>Echinozoa</taxon>
        <taxon>Echinoidea</taxon>
        <taxon>Euechinoidea</taxon>
        <taxon>Echinacea</taxon>
        <taxon>Camarodonta</taxon>
        <taxon>Echinidea</taxon>
        <taxon>Strongylocentrotidae</taxon>
        <taxon>Strongylocentrotus</taxon>
    </lineage>
</organism>
<proteinExistence type="predicted"/>
<dbReference type="KEGG" id="spu:105440685"/>
<feature type="compositionally biased region" description="Basic and acidic residues" evidence="1">
    <location>
        <begin position="40"/>
        <end position="51"/>
    </location>
</feature>
<feature type="compositionally biased region" description="Pro residues" evidence="1">
    <location>
        <begin position="139"/>
        <end position="153"/>
    </location>
</feature>
<protein>
    <recommendedName>
        <fullName evidence="2">Myb/SANT-like DNA-binding domain-containing protein</fullName>
    </recommendedName>
</protein>
<evidence type="ECO:0000313" key="4">
    <source>
        <dbReference type="Proteomes" id="UP000007110"/>
    </source>
</evidence>
<accession>A0A7M7PIP9</accession>
<evidence type="ECO:0000256" key="1">
    <source>
        <dbReference type="SAM" id="MobiDB-lite"/>
    </source>
</evidence>
<dbReference type="PANTHER" id="PTHR23098:SF16">
    <property type="entry name" value="REGULATORY PROTEIN ZESTE"/>
    <property type="match status" value="1"/>
</dbReference>
<dbReference type="RefSeq" id="XP_030852517.1">
    <property type="nucleotide sequence ID" value="XM_030996657.1"/>
</dbReference>
<dbReference type="OMA" id="RKHELFG"/>
<dbReference type="InParanoid" id="A0A7M7PIP9"/>
<dbReference type="InterPro" id="IPR028002">
    <property type="entry name" value="Myb_DNA-bind_5"/>
</dbReference>
<evidence type="ECO:0000259" key="2">
    <source>
        <dbReference type="Pfam" id="PF13873"/>
    </source>
</evidence>
<name>A0A7M7PIP9_STRPU</name>
<evidence type="ECO:0000313" key="3">
    <source>
        <dbReference type="EnsemblMetazoa" id="XP_030852517"/>
    </source>
</evidence>
<feature type="compositionally biased region" description="Basic and acidic residues" evidence="1">
    <location>
        <begin position="64"/>
        <end position="80"/>
    </location>
</feature>
<reference evidence="3" key="2">
    <citation type="submission" date="2021-01" db="UniProtKB">
        <authorList>
            <consortium name="EnsemblMetazoa"/>
        </authorList>
    </citation>
    <scope>IDENTIFICATION</scope>
</reference>
<dbReference type="Pfam" id="PF13873">
    <property type="entry name" value="Myb_DNA-bind_5"/>
    <property type="match status" value="1"/>
</dbReference>
<feature type="region of interest" description="Disordered" evidence="1">
    <location>
        <begin position="32"/>
        <end position="102"/>
    </location>
</feature>
<feature type="region of interest" description="Disordered" evidence="1">
    <location>
        <begin position="121"/>
        <end position="161"/>
    </location>
</feature>
<dbReference type="PANTHER" id="PTHR23098">
    <property type="entry name" value="AGAP001331-PA-RELATED"/>
    <property type="match status" value="1"/>
</dbReference>
<dbReference type="EnsemblMetazoa" id="XM_030996657">
    <property type="protein sequence ID" value="XP_030852517"/>
    <property type="gene ID" value="LOC105440685"/>
</dbReference>
<dbReference type="GeneID" id="105440685"/>
<dbReference type="Proteomes" id="UP000007110">
    <property type="component" value="Unassembled WGS sequence"/>
</dbReference>
<feature type="domain" description="Myb/SANT-like DNA-binding" evidence="2">
    <location>
        <begin position="9"/>
        <end position="84"/>
    </location>
</feature>
<keyword evidence="4" id="KW-1185">Reference proteome</keyword>
<reference evidence="4" key="1">
    <citation type="submission" date="2015-02" db="EMBL/GenBank/DDBJ databases">
        <title>Genome sequencing for Strongylocentrotus purpuratus.</title>
        <authorList>
            <person name="Murali S."/>
            <person name="Liu Y."/>
            <person name="Vee V."/>
            <person name="English A."/>
            <person name="Wang M."/>
            <person name="Skinner E."/>
            <person name="Han Y."/>
            <person name="Muzny D.M."/>
            <person name="Worley K.C."/>
            <person name="Gibbs R.A."/>
        </authorList>
    </citation>
    <scope>NUCLEOTIDE SEQUENCE</scope>
</reference>
<sequence>MGKETPRKRSKDFQRVEIEALLQFVATRKHELFGTGGKGSSKEEKMKERTWKRATHSLRAAGGQEREWPSLRKKWRDMASKAKAYKAPRTGGGPPPEHNEMHERVLAILAREAVEGILPEEDEQNSQDSQATDLSGYQPPQPQPPQPQPPQPQPQLHQPQPHQFNDMLAQRPAQIRQLEIQEELLRIQRDKLKVKQKQVNISEAILEELRSIKNMLAIKPTAIDLLNSTQQGLY</sequence>
<feature type="compositionally biased region" description="Polar residues" evidence="1">
    <location>
        <begin position="126"/>
        <end position="135"/>
    </location>
</feature>